<protein>
    <recommendedName>
        <fullName evidence="2 10">FAD:protein FMN transferase</fullName>
        <ecNumber evidence="1 10">2.7.1.180</ecNumber>
    </recommendedName>
    <alternativeName>
        <fullName evidence="8 10">Flavin transferase</fullName>
    </alternativeName>
</protein>
<evidence type="ECO:0000256" key="3">
    <source>
        <dbReference type="ARBA" id="ARBA00022630"/>
    </source>
</evidence>
<dbReference type="Gene3D" id="3.10.520.10">
    <property type="entry name" value="ApbE-like domains"/>
    <property type="match status" value="1"/>
</dbReference>
<dbReference type="PANTHER" id="PTHR30040:SF2">
    <property type="entry name" value="FAD:PROTEIN FMN TRANSFERASE"/>
    <property type="match status" value="1"/>
</dbReference>
<feature type="binding site" evidence="11">
    <location>
        <position position="310"/>
    </location>
    <ligand>
        <name>Mg(2+)</name>
        <dbReference type="ChEBI" id="CHEBI:18420"/>
    </ligand>
</feature>
<keyword evidence="3 10" id="KW-0285">Flavoprotein</keyword>
<feature type="binding site" evidence="11">
    <location>
        <position position="306"/>
    </location>
    <ligand>
        <name>Mg(2+)</name>
        <dbReference type="ChEBI" id="CHEBI:18420"/>
    </ligand>
</feature>
<dbReference type="GO" id="GO:0005886">
    <property type="term" value="C:plasma membrane"/>
    <property type="evidence" value="ECO:0007669"/>
    <property type="project" value="UniProtKB-SubCell"/>
</dbReference>
<dbReference type="GO" id="GO:0046872">
    <property type="term" value="F:metal ion binding"/>
    <property type="evidence" value="ECO:0007669"/>
    <property type="project" value="UniProtKB-UniRule"/>
</dbReference>
<keyword evidence="12 13" id="KW-0449">Lipoprotein</keyword>
<comment type="function">
    <text evidence="12">Flavin transferase that catalyzes the transfer of the FMN moiety of FAD and its covalent binding to the hydroxyl group of a threonine residue in a target flavoprotein.</text>
</comment>
<keyword evidence="12" id="KW-0472">Membrane</keyword>
<comment type="catalytic activity">
    <reaction evidence="9 10 12">
        <text>L-threonyl-[protein] + FAD = FMN-L-threonyl-[protein] + AMP + H(+)</text>
        <dbReference type="Rhea" id="RHEA:36847"/>
        <dbReference type="Rhea" id="RHEA-COMP:11060"/>
        <dbReference type="Rhea" id="RHEA-COMP:11061"/>
        <dbReference type="ChEBI" id="CHEBI:15378"/>
        <dbReference type="ChEBI" id="CHEBI:30013"/>
        <dbReference type="ChEBI" id="CHEBI:57692"/>
        <dbReference type="ChEBI" id="CHEBI:74257"/>
        <dbReference type="ChEBI" id="CHEBI:456215"/>
        <dbReference type="EC" id="2.7.1.180"/>
    </reaction>
</comment>
<dbReference type="RefSeq" id="WP_089283573.1">
    <property type="nucleotide sequence ID" value="NZ_FZOJ01000014.1"/>
</dbReference>
<name>A0A239FS00_9FIRM</name>
<dbReference type="Pfam" id="PF02424">
    <property type="entry name" value="ApbE"/>
    <property type="match status" value="1"/>
</dbReference>
<evidence type="ECO:0000313" key="14">
    <source>
        <dbReference type="Proteomes" id="UP000198304"/>
    </source>
</evidence>
<keyword evidence="12" id="KW-0732">Signal</keyword>
<sequence>MKRKVTVFTVFALLLLLTACKAVPKNEYTKYTDSFFDTFNTVTVVVGYAKSEDEFNTYFEQIHEDFQVLHKLYDKYNNYAGINNIKTINDHAGVKPVKVDKPIIDLIVFSKEWHGKTRGLTNIAFGSVLEIWHDYRIEGIDNPQNAELPPMEILQNATTHTDMDKVIVDIENSTVYLADSHMRLDVGAIAKGYATEIVAKEISQAGMTSGIISSGGNVRAIGKPLDGMRQRWGIGVQDPNSSILSDDQNLDVVFITDASVVNSGDYQRYYKVGNQLFHHLIDPETLMPATHYRAVTVVTENSGVADFLSTELFLLPYEESHRLVEGLDGVEAIWVMPNGKVESTDGMKKIMRSYGASDR</sequence>
<dbReference type="PROSITE" id="PS51257">
    <property type="entry name" value="PROKAR_LIPOPROTEIN"/>
    <property type="match status" value="1"/>
</dbReference>
<proteinExistence type="inferred from homology"/>
<dbReference type="InterPro" id="IPR003374">
    <property type="entry name" value="ApbE-like_sf"/>
</dbReference>
<dbReference type="OrthoDB" id="9778595at2"/>
<dbReference type="EC" id="2.7.1.180" evidence="1 10"/>
<feature type="chain" id="PRO_5039744255" description="FAD:protein FMN transferase" evidence="12">
    <location>
        <begin position="23"/>
        <end position="359"/>
    </location>
</feature>
<evidence type="ECO:0000256" key="5">
    <source>
        <dbReference type="ARBA" id="ARBA00022723"/>
    </source>
</evidence>
<keyword evidence="14" id="KW-1185">Reference proteome</keyword>
<comment type="subcellular location">
    <subcellularLocation>
        <location evidence="12">Cell inner membrane</location>
        <topology evidence="12">Lipid-anchor</topology>
        <orientation evidence="12">Periplasmic side</orientation>
    </subcellularLocation>
</comment>
<keyword evidence="12" id="KW-1003">Cell membrane</keyword>
<dbReference type="SUPFAM" id="SSF143631">
    <property type="entry name" value="ApbE-like"/>
    <property type="match status" value="1"/>
</dbReference>
<feature type="signal peptide" evidence="12">
    <location>
        <begin position="1"/>
        <end position="22"/>
    </location>
</feature>
<keyword evidence="7 10" id="KW-0460">Magnesium</keyword>
<dbReference type="AlphaFoldDB" id="A0A239FS00"/>
<keyword evidence="4 10" id="KW-0808">Transferase</keyword>
<dbReference type="InterPro" id="IPR024932">
    <property type="entry name" value="ApbE"/>
</dbReference>
<comment type="similarity">
    <text evidence="10 12">Belongs to the ApbE family.</text>
</comment>
<feature type="binding site" evidence="11">
    <location>
        <position position="188"/>
    </location>
    <ligand>
        <name>Mg(2+)</name>
        <dbReference type="ChEBI" id="CHEBI:18420"/>
    </ligand>
</feature>
<evidence type="ECO:0000256" key="8">
    <source>
        <dbReference type="ARBA" id="ARBA00031306"/>
    </source>
</evidence>
<evidence type="ECO:0000256" key="11">
    <source>
        <dbReference type="PIRSR" id="PIRSR006268-2"/>
    </source>
</evidence>
<dbReference type="PANTHER" id="PTHR30040">
    <property type="entry name" value="THIAMINE BIOSYNTHESIS LIPOPROTEIN APBE"/>
    <property type="match status" value="1"/>
</dbReference>
<dbReference type="GO" id="GO:0016740">
    <property type="term" value="F:transferase activity"/>
    <property type="evidence" value="ECO:0007669"/>
    <property type="project" value="UniProtKB-UniRule"/>
</dbReference>
<dbReference type="Proteomes" id="UP000198304">
    <property type="component" value="Unassembled WGS sequence"/>
</dbReference>
<evidence type="ECO:0000256" key="6">
    <source>
        <dbReference type="ARBA" id="ARBA00022827"/>
    </source>
</evidence>
<evidence type="ECO:0000256" key="2">
    <source>
        <dbReference type="ARBA" id="ARBA00016337"/>
    </source>
</evidence>
<comment type="cofactor">
    <cofactor evidence="11">
        <name>Mg(2+)</name>
        <dbReference type="ChEBI" id="CHEBI:18420"/>
    </cofactor>
    <cofactor evidence="11">
        <name>Mn(2+)</name>
        <dbReference type="ChEBI" id="CHEBI:29035"/>
    </cofactor>
    <text evidence="11">Magnesium. Can also use manganese.</text>
</comment>
<dbReference type="PIRSF" id="PIRSF006268">
    <property type="entry name" value="ApbE"/>
    <property type="match status" value="1"/>
</dbReference>
<dbReference type="EMBL" id="FZOJ01000014">
    <property type="protein sequence ID" value="SNS59701.1"/>
    <property type="molecule type" value="Genomic_DNA"/>
</dbReference>
<evidence type="ECO:0000256" key="12">
    <source>
        <dbReference type="RuleBase" id="RU363002"/>
    </source>
</evidence>
<keyword evidence="6 10" id="KW-0274">FAD</keyword>
<accession>A0A239FS00</accession>
<reference evidence="13 14" key="1">
    <citation type="submission" date="2017-06" db="EMBL/GenBank/DDBJ databases">
        <authorList>
            <person name="Kim H.J."/>
            <person name="Triplett B.A."/>
        </authorList>
    </citation>
    <scope>NUCLEOTIDE SEQUENCE [LARGE SCALE GENOMIC DNA]</scope>
    <source>
        <strain evidence="13 14">SCA</strain>
    </source>
</reference>
<keyword evidence="5 10" id="KW-0479">Metal-binding</keyword>
<gene>
    <name evidence="13" type="ORF">SAMN05446037_101418</name>
</gene>
<evidence type="ECO:0000256" key="9">
    <source>
        <dbReference type="ARBA" id="ARBA00048540"/>
    </source>
</evidence>
<evidence type="ECO:0000256" key="7">
    <source>
        <dbReference type="ARBA" id="ARBA00022842"/>
    </source>
</evidence>
<evidence type="ECO:0000256" key="4">
    <source>
        <dbReference type="ARBA" id="ARBA00022679"/>
    </source>
</evidence>
<evidence type="ECO:0000256" key="1">
    <source>
        <dbReference type="ARBA" id="ARBA00011955"/>
    </source>
</evidence>
<organism evidence="13 14">
    <name type="scientific">Anaerovirgula multivorans</name>
    <dbReference type="NCBI Taxonomy" id="312168"/>
    <lineage>
        <taxon>Bacteria</taxon>
        <taxon>Bacillati</taxon>
        <taxon>Bacillota</taxon>
        <taxon>Clostridia</taxon>
        <taxon>Peptostreptococcales</taxon>
        <taxon>Natronincolaceae</taxon>
        <taxon>Anaerovirgula</taxon>
    </lineage>
</organism>
<keyword evidence="12" id="KW-0997">Cell inner membrane</keyword>
<evidence type="ECO:0000256" key="10">
    <source>
        <dbReference type="PIRNR" id="PIRNR006268"/>
    </source>
</evidence>
<evidence type="ECO:0000313" key="13">
    <source>
        <dbReference type="EMBL" id="SNS59701.1"/>
    </source>
</evidence>